<comment type="caution">
    <text evidence="1">The sequence shown here is derived from an EMBL/GenBank/DDBJ whole genome shotgun (WGS) entry which is preliminary data.</text>
</comment>
<organism evidence="1 2">
    <name type="scientific">Rhizocola hellebori</name>
    <dbReference type="NCBI Taxonomy" id="1392758"/>
    <lineage>
        <taxon>Bacteria</taxon>
        <taxon>Bacillati</taxon>
        <taxon>Actinomycetota</taxon>
        <taxon>Actinomycetes</taxon>
        <taxon>Micromonosporales</taxon>
        <taxon>Micromonosporaceae</taxon>
        <taxon>Rhizocola</taxon>
    </lineage>
</organism>
<dbReference type="Proteomes" id="UP000612899">
    <property type="component" value="Unassembled WGS sequence"/>
</dbReference>
<gene>
    <name evidence="1" type="ORF">Rhe02_18760</name>
</gene>
<dbReference type="EMBL" id="BONY01000009">
    <property type="protein sequence ID" value="GIH03809.1"/>
    <property type="molecule type" value="Genomic_DNA"/>
</dbReference>
<evidence type="ECO:0000313" key="2">
    <source>
        <dbReference type="Proteomes" id="UP000612899"/>
    </source>
</evidence>
<reference evidence="1" key="1">
    <citation type="submission" date="2021-01" db="EMBL/GenBank/DDBJ databases">
        <title>Whole genome shotgun sequence of Rhizocola hellebori NBRC 109834.</title>
        <authorList>
            <person name="Komaki H."/>
            <person name="Tamura T."/>
        </authorList>
    </citation>
    <scope>NUCLEOTIDE SEQUENCE</scope>
    <source>
        <strain evidence="1">NBRC 109834</strain>
    </source>
</reference>
<keyword evidence="2" id="KW-1185">Reference proteome</keyword>
<dbReference type="AlphaFoldDB" id="A0A8J3Q4T4"/>
<name>A0A8J3Q4T4_9ACTN</name>
<accession>A0A8J3Q4T4</accession>
<protein>
    <submittedName>
        <fullName evidence="1">Uncharacterized protein</fullName>
    </submittedName>
</protein>
<evidence type="ECO:0000313" key="1">
    <source>
        <dbReference type="EMBL" id="GIH03809.1"/>
    </source>
</evidence>
<proteinExistence type="predicted"/>
<sequence length="71" mass="8127">MAAPIRGNRRKQPVIASMYQDITFRSDYLYGSSLDQRFAGGAKASDQEGADPRRFSWQTVFIIIIVARQRF</sequence>